<name>A0ABR5TK20_9EURY</name>
<evidence type="ECO:0000256" key="1">
    <source>
        <dbReference type="ARBA" id="ARBA00022676"/>
    </source>
</evidence>
<dbReference type="Pfam" id="PF01075">
    <property type="entry name" value="Glyco_transf_9"/>
    <property type="match status" value="1"/>
</dbReference>
<keyword evidence="1" id="KW-0328">Glycosyltransferase</keyword>
<dbReference type="SUPFAM" id="SSF53756">
    <property type="entry name" value="UDP-Glycosyltransferase/glycogen phosphorylase"/>
    <property type="match status" value="1"/>
</dbReference>
<dbReference type="InterPro" id="IPR002201">
    <property type="entry name" value="Glyco_trans_9"/>
</dbReference>
<reference evidence="3 4" key="1">
    <citation type="journal article" date="2016" name="Sci. Rep.">
        <title>Metabolic traits of an uncultured archaeal lineage -MSBL1- from brine pools of the Red Sea.</title>
        <authorList>
            <person name="Mwirichia R."/>
            <person name="Alam I."/>
            <person name="Rashid M."/>
            <person name="Vinu M."/>
            <person name="Ba-Alawi W."/>
            <person name="Anthony Kamau A."/>
            <person name="Kamanda Ngugi D."/>
            <person name="Goker M."/>
            <person name="Klenk H.P."/>
            <person name="Bajic V."/>
            <person name="Stingl U."/>
        </authorList>
    </citation>
    <scope>NUCLEOTIDE SEQUENCE [LARGE SCALE GENOMIC DNA]</scope>
    <source>
        <strain evidence="3">SCGC-AAA382M17</strain>
    </source>
</reference>
<gene>
    <name evidence="3" type="ORF">AKJ55_00250</name>
</gene>
<comment type="caution">
    <text evidence="3">The sequence shown here is derived from an EMBL/GenBank/DDBJ whole genome shotgun (WGS) entry which is preliminary data.</text>
</comment>
<keyword evidence="2" id="KW-0808">Transferase</keyword>
<dbReference type="CDD" id="cd03789">
    <property type="entry name" value="GT9_LPS_heptosyltransferase"/>
    <property type="match status" value="1"/>
</dbReference>
<dbReference type="Proteomes" id="UP000070633">
    <property type="component" value="Unassembled WGS sequence"/>
</dbReference>
<dbReference type="PANTHER" id="PTHR30160:SF1">
    <property type="entry name" value="LIPOPOLYSACCHARIDE 1,2-N-ACETYLGLUCOSAMINETRANSFERASE-RELATED"/>
    <property type="match status" value="1"/>
</dbReference>
<protein>
    <submittedName>
        <fullName evidence="3">Heptosyltransferase</fullName>
    </submittedName>
</protein>
<accession>A0ABR5TK20</accession>
<sequence>MKQFLIIQTAFIGDVILATPLIEKLSQYYPHAKIDFILRDGNQDLLGNNPHLNQVYILDKNSRKYFHVLQMIGKLRGTHYDYLINLQRFFTTGVISLFARSRHKAGFDKNPLSFAYDYKVHHEIGDGRHEIARNMELIAPIADSVFVKPRLYPSGEDYKKVRQYQEKKYLNIAPASVWYTKQFPKEKWIALLGKLNEQYDIHLIGGPEDYELCEQIIRESGRKRVYNLSGKLNFLETAALMEGARMNYVNDSAPLHIASAMNAPATAVFCSTIPEFGFYPVSDQSRIVETDIDLNCRPCGLHGLRACPEGHFKCAKTIDINKLLI</sequence>
<evidence type="ECO:0000256" key="2">
    <source>
        <dbReference type="ARBA" id="ARBA00022679"/>
    </source>
</evidence>
<dbReference type="EMBL" id="LHYI01000003">
    <property type="protein sequence ID" value="KXB08904.1"/>
    <property type="molecule type" value="Genomic_DNA"/>
</dbReference>
<organism evidence="3 4">
    <name type="scientific">candidate division MSBL1 archaeon SCGC-AAA382M17</name>
    <dbReference type="NCBI Taxonomy" id="1698284"/>
    <lineage>
        <taxon>Archaea</taxon>
        <taxon>Methanobacteriati</taxon>
        <taxon>Methanobacteriota</taxon>
        <taxon>candidate division MSBL1</taxon>
    </lineage>
</organism>
<evidence type="ECO:0000313" key="4">
    <source>
        <dbReference type="Proteomes" id="UP000070633"/>
    </source>
</evidence>
<dbReference type="Gene3D" id="3.40.50.2000">
    <property type="entry name" value="Glycogen Phosphorylase B"/>
    <property type="match status" value="2"/>
</dbReference>
<dbReference type="InterPro" id="IPR051199">
    <property type="entry name" value="LPS_LOS_Heptosyltrfase"/>
</dbReference>
<dbReference type="PANTHER" id="PTHR30160">
    <property type="entry name" value="TETRAACYLDISACCHARIDE 4'-KINASE-RELATED"/>
    <property type="match status" value="1"/>
</dbReference>
<evidence type="ECO:0000313" key="3">
    <source>
        <dbReference type="EMBL" id="KXB08904.1"/>
    </source>
</evidence>
<keyword evidence="4" id="KW-1185">Reference proteome</keyword>
<proteinExistence type="predicted"/>